<dbReference type="AlphaFoldDB" id="A0A914Q2J2"/>
<dbReference type="InterPro" id="IPR016024">
    <property type="entry name" value="ARM-type_fold"/>
</dbReference>
<dbReference type="SUPFAM" id="SSF48371">
    <property type="entry name" value="ARM repeat"/>
    <property type="match status" value="1"/>
</dbReference>
<keyword evidence="2" id="KW-0813">Transport</keyword>
<dbReference type="Gene3D" id="1.25.10.10">
    <property type="entry name" value="Leucine-rich Repeat Variant"/>
    <property type="match status" value="1"/>
</dbReference>
<evidence type="ECO:0000313" key="6">
    <source>
        <dbReference type="WBParaSite" id="PDA_v2.g24968.t1"/>
    </source>
</evidence>
<name>A0A914Q2J2_9BILA</name>
<dbReference type="InterPro" id="IPR011989">
    <property type="entry name" value="ARM-like"/>
</dbReference>
<organism evidence="5 6">
    <name type="scientific">Panagrolaimus davidi</name>
    <dbReference type="NCBI Taxonomy" id="227884"/>
    <lineage>
        <taxon>Eukaryota</taxon>
        <taxon>Metazoa</taxon>
        <taxon>Ecdysozoa</taxon>
        <taxon>Nematoda</taxon>
        <taxon>Chromadorea</taxon>
        <taxon>Rhabditida</taxon>
        <taxon>Tylenchina</taxon>
        <taxon>Panagrolaimomorpha</taxon>
        <taxon>Panagrolaimoidea</taxon>
        <taxon>Panagrolaimidae</taxon>
        <taxon>Panagrolaimus</taxon>
    </lineage>
</organism>
<dbReference type="WBParaSite" id="PDA_v2.g24968.t1">
    <property type="protein sequence ID" value="PDA_v2.g24968.t1"/>
    <property type="gene ID" value="PDA_v2.g24968"/>
</dbReference>
<dbReference type="SMART" id="SM00185">
    <property type="entry name" value="ARM"/>
    <property type="match status" value="3"/>
</dbReference>
<keyword evidence="3" id="KW-0653">Protein transport</keyword>
<dbReference type="Pfam" id="PF00514">
    <property type="entry name" value="Arm"/>
    <property type="match status" value="2"/>
</dbReference>
<evidence type="ECO:0000313" key="5">
    <source>
        <dbReference type="Proteomes" id="UP000887578"/>
    </source>
</evidence>
<evidence type="ECO:0000256" key="4">
    <source>
        <dbReference type="SAM" id="SignalP"/>
    </source>
</evidence>
<dbReference type="GO" id="GO:0015031">
    <property type="term" value="P:protein transport"/>
    <property type="evidence" value="ECO:0007669"/>
    <property type="project" value="UniProtKB-KW"/>
</dbReference>
<dbReference type="PANTHER" id="PTHR23316">
    <property type="entry name" value="IMPORTIN ALPHA"/>
    <property type="match status" value="1"/>
</dbReference>
<protein>
    <submittedName>
        <fullName evidence="6">Uncharacterized protein</fullName>
    </submittedName>
</protein>
<keyword evidence="4" id="KW-0732">Signal</keyword>
<proteinExistence type="inferred from homology"/>
<accession>A0A914Q2J2</accession>
<sequence>MTAIKCQIYFAFILPFISFIIFSDASDYTGEKELHDENISLMSELKDSLKSKDYDVQINALVEIRTLLSTKDEIKFGDEQFVVLDEKLDEIVENGLIPILIDCMHSKSLEIQERAAWILTHISIFSPHYAKQVVNAGGIQPFIYLMDSNNFAMKEETIWALQAIVHRSKEDRDFTISQGMIPKIVKIVMFDKPPSNIEVKVAELIKAILVHREISTQALKELLPAIKKLLDSKNDDAIDVILQSLYFAVIDDEVSQIFFDFGIPEKLVPFLGSENYKFRAIALPVIGNMCHFQPEKTKIFLDLGMLKYMPKLLDHKDTRENALMFTSKTANEEVKKFFEDYEIKEIQNSKIEL</sequence>
<dbReference type="Proteomes" id="UP000887578">
    <property type="component" value="Unplaced"/>
</dbReference>
<dbReference type="InterPro" id="IPR000225">
    <property type="entry name" value="Armadillo"/>
</dbReference>
<evidence type="ECO:0000256" key="3">
    <source>
        <dbReference type="ARBA" id="ARBA00022927"/>
    </source>
</evidence>
<feature type="signal peptide" evidence="4">
    <location>
        <begin position="1"/>
        <end position="25"/>
    </location>
</feature>
<reference evidence="6" key="1">
    <citation type="submission" date="2022-11" db="UniProtKB">
        <authorList>
            <consortium name="WormBaseParasite"/>
        </authorList>
    </citation>
    <scope>IDENTIFICATION</scope>
</reference>
<evidence type="ECO:0000256" key="1">
    <source>
        <dbReference type="ARBA" id="ARBA00010394"/>
    </source>
</evidence>
<evidence type="ECO:0000256" key="2">
    <source>
        <dbReference type="ARBA" id="ARBA00022448"/>
    </source>
</evidence>
<comment type="similarity">
    <text evidence="1">Belongs to the importin alpha family.</text>
</comment>
<feature type="chain" id="PRO_5037134515" evidence="4">
    <location>
        <begin position="26"/>
        <end position="353"/>
    </location>
</feature>
<keyword evidence="5" id="KW-1185">Reference proteome</keyword>